<evidence type="ECO:0000256" key="1">
    <source>
        <dbReference type="ARBA" id="ARBA00004138"/>
    </source>
</evidence>
<dbReference type="PANTHER" id="PTHR14885">
    <property type="entry name" value="CILIA- AND FLAGELLA-ASSOCIATED PROTEIN 43-RELATED"/>
    <property type="match status" value="1"/>
</dbReference>
<accession>A0ABV0V1Q6</accession>
<dbReference type="Proteomes" id="UP001482620">
    <property type="component" value="Unassembled WGS sequence"/>
</dbReference>
<keyword evidence="10" id="KW-1185">Reference proteome</keyword>
<evidence type="ECO:0000313" key="9">
    <source>
        <dbReference type="EMBL" id="MEQ2250934.1"/>
    </source>
</evidence>
<dbReference type="EMBL" id="JAHRIQ010093042">
    <property type="protein sequence ID" value="MEQ2250934.1"/>
    <property type="molecule type" value="Genomic_DNA"/>
</dbReference>
<gene>
    <name evidence="9" type="ORF">ILYODFUR_005963</name>
</gene>
<evidence type="ECO:0000313" key="10">
    <source>
        <dbReference type="Proteomes" id="UP001482620"/>
    </source>
</evidence>
<protein>
    <submittedName>
        <fullName evidence="9">Uncharacterized protein</fullName>
    </submittedName>
</protein>
<organism evidence="9 10">
    <name type="scientific">Ilyodon furcidens</name>
    <name type="common">goldbreast splitfin</name>
    <dbReference type="NCBI Taxonomy" id="33524"/>
    <lineage>
        <taxon>Eukaryota</taxon>
        <taxon>Metazoa</taxon>
        <taxon>Chordata</taxon>
        <taxon>Craniata</taxon>
        <taxon>Vertebrata</taxon>
        <taxon>Euteleostomi</taxon>
        <taxon>Actinopterygii</taxon>
        <taxon>Neopterygii</taxon>
        <taxon>Teleostei</taxon>
        <taxon>Neoteleostei</taxon>
        <taxon>Acanthomorphata</taxon>
        <taxon>Ovalentaria</taxon>
        <taxon>Atherinomorphae</taxon>
        <taxon>Cyprinodontiformes</taxon>
        <taxon>Goodeidae</taxon>
        <taxon>Ilyodon</taxon>
    </lineage>
</organism>
<keyword evidence="8" id="KW-0966">Cell projection</keyword>
<evidence type="ECO:0000256" key="3">
    <source>
        <dbReference type="ARBA" id="ARBA00022490"/>
    </source>
</evidence>
<evidence type="ECO:0000256" key="6">
    <source>
        <dbReference type="ARBA" id="ARBA00023054"/>
    </source>
</evidence>
<comment type="caution">
    <text evidence="9">The sequence shown here is derived from an EMBL/GenBank/DDBJ whole genome shotgun (WGS) entry which is preliminary data.</text>
</comment>
<evidence type="ECO:0000256" key="4">
    <source>
        <dbReference type="ARBA" id="ARBA00022574"/>
    </source>
</evidence>
<evidence type="ECO:0000256" key="5">
    <source>
        <dbReference type="ARBA" id="ARBA00022737"/>
    </source>
</evidence>
<keyword evidence="4" id="KW-0853">WD repeat</keyword>
<comment type="subcellular location">
    <subcellularLocation>
        <location evidence="1">Cell projection</location>
        <location evidence="1">Cilium</location>
    </subcellularLocation>
    <subcellularLocation>
        <location evidence="2">Cytoplasm</location>
        <location evidence="2">Cytoskeleton</location>
    </subcellularLocation>
</comment>
<keyword evidence="6" id="KW-0175">Coiled coil</keyword>
<sequence length="131" mass="15461">MMIVTASWRKEELLFNENVCPKGCEPELFENSLQLRERRLDLEELLAEEKSIAKSLKKESDMLIKKDKLGRTSRQAVETDVELINQEKQLKMDELDVVVPLRLDQVIQKQLITDEEHQSITEVFIYFYHPL</sequence>
<dbReference type="PANTHER" id="PTHR14885:SF3">
    <property type="entry name" value="CILIA- AND FLAGELLA-ASSOCIATED PROTEIN 44"/>
    <property type="match status" value="1"/>
</dbReference>
<keyword evidence="5" id="KW-0677">Repeat</keyword>
<name>A0ABV0V1Q6_9TELE</name>
<keyword evidence="3" id="KW-0963">Cytoplasm</keyword>
<keyword evidence="7" id="KW-0206">Cytoskeleton</keyword>
<evidence type="ECO:0000256" key="7">
    <source>
        <dbReference type="ARBA" id="ARBA00023212"/>
    </source>
</evidence>
<reference evidence="9 10" key="1">
    <citation type="submission" date="2021-06" db="EMBL/GenBank/DDBJ databases">
        <authorList>
            <person name="Palmer J.M."/>
        </authorList>
    </citation>
    <scope>NUCLEOTIDE SEQUENCE [LARGE SCALE GENOMIC DNA]</scope>
    <source>
        <strain evidence="10">if_2019</strain>
        <tissue evidence="9">Muscle</tissue>
    </source>
</reference>
<evidence type="ECO:0000256" key="2">
    <source>
        <dbReference type="ARBA" id="ARBA00004245"/>
    </source>
</evidence>
<proteinExistence type="predicted"/>
<evidence type="ECO:0000256" key="8">
    <source>
        <dbReference type="ARBA" id="ARBA00023273"/>
    </source>
</evidence>